<dbReference type="SMART" id="SM00696">
    <property type="entry name" value="DM9"/>
    <property type="match status" value="2"/>
</dbReference>
<dbReference type="Proteomes" id="UP001589865">
    <property type="component" value="Unassembled WGS sequence"/>
</dbReference>
<reference evidence="1 2" key="1">
    <citation type="submission" date="2024-09" db="EMBL/GenBank/DDBJ databases">
        <authorList>
            <person name="Sun Q."/>
            <person name="Mori K."/>
        </authorList>
    </citation>
    <scope>NUCLEOTIDE SEQUENCE [LARGE SCALE GENOMIC DNA]</scope>
    <source>
        <strain evidence="1 2">TBRC 5777</strain>
    </source>
</reference>
<dbReference type="PANTHER" id="PTHR31649">
    <property type="entry name" value="AGAP009604-PA"/>
    <property type="match status" value="1"/>
</dbReference>
<evidence type="ECO:0000313" key="1">
    <source>
        <dbReference type="EMBL" id="MFC0406624.1"/>
    </source>
</evidence>
<dbReference type="InterPro" id="IPR006616">
    <property type="entry name" value="DM9_repeat"/>
</dbReference>
<comment type="caution">
    <text evidence="1">The sequence shown here is derived from an EMBL/GenBank/DDBJ whole genome shotgun (WGS) entry which is preliminary data.</text>
</comment>
<dbReference type="PANTHER" id="PTHR31649:SF1">
    <property type="entry name" value="FARNESOIC ACID O-METHYL TRANSFERASE DOMAIN-CONTAINING PROTEIN"/>
    <property type="match status" value="1"/>
</dbReference>
<organism evidence="1 2">
    <name type="scientific">Roseomonas elaeocarpi</name>
    <dbReference type="NCBI Taxonomy" id="907779"/>
    <lineage>
        <taxon>Bacteria</taxon>
        <taxon>Pseudomonadati</taxon>
        <taxon>Pseudomonadota</taxon>
        <taxon>Alphaproteobacteria</taxon>
        <taxon>Acetobacterales</taxon>
        <taxon>Roseomonadaceae</taxon>
        <taxon>Roseomonas</taxon>
    </lineage>
</organism>
<accession>A0ABV6JLN8</accession>
<evidence type="ECO:0000313" key="2">
    <source>
        <dbReference type="Proteomes" id="UP001589865"/>
    </source>
</evidence>
<name>A0ABV6JLN8_9PROT</name>
<sequence length="284" mass="30202">MPADLQRDRTAAMRDMLPLGQENNVPLYACRGRIGNGVHIGRIRSDFPSCHIGYDGRELEVKPYEVLSLAWVEAANGSIPAQSLSAGQAIDASTGGRFVSLGLYPCRASYQTGVHVGEVRPGGSGCVFGFGGKEVSVATYEVLQLPSWVAWTEVSARSLPVDAIVGGSEGGEPLYVCRAADRNGIRLGKVRANSGGCSIASEGRELVVSRFEVPAPRWARATASPVLPTSAVPAGRENEGLLYLCRVQRSGMIQIGKAGPELSGCHVGMQGREVVYQEFEVLGR</sequence>
<dbReference type="Pfam" id="PF11901">
    <property type="entry name" value="DM9"/>
    <property type="match status" value="2"/>
</dbReference>
<dbReference type="RefSeq" id="WP_377042296.1">
    <property type="nucleotide sequence ID" value="NZ_JBHLUN010000001.1"/>
</dbReference>
<gene>
    <name evidence="1" type="ORF">ACFFGY_00085</name>
</gene>
<keyword evidence="2" id="KW-1185">Reference proteome</keyword>
<protein>
    <submittedName>
        <fullName evidence="1">DM9 repeat-containing protein</fullName>
    </submittedName>
</protein>
<proteinExistence type="predicted"/>
<dbReference type="EMBL" id="JBHLUN010000001">
    <property type="protein sequence ID" value="MFC0406624.1"/>
    <property type="molecule type" value="Genomic_DNA"/>
</dbReference>